<name>A0ABQ9XFU5_9EUKA</name>
<sequence>MTFARRKRRPTPHPDSSHRRRDLSSDGTDPLTKRQKELIVSICFENQNQKEDNMNIEETVADLRMEIEQLKHEARIAKTERVAVKEDFDEKPRKRSGCESEIIR</sequence>
<dbReference type="EMBL" id="JARBJD010000611">
    <property type="protein sequence ID" value="KAK2940749.1"/>
    <property type="molecule type" value="Genomic_DNA"/>
</dbReference>
<dbReference type="EMBL" id="JARBJD010000157">
    <property type="protein sequence ID" value="KAK2949389.1"/>
    <property type="molecule type" value="Genomic_DNA"/>
</dbReference>
<reference evidence="6 10" key="1">
    <citation type="journal article" date="2022" name="bioRxiv">
        <title>Genomics of Preaxostyla Flagellates Illuminates Evolutionary Transitions and the Path Towards Mitochondrial Loss.</title>
        <authorList>
            <person name="Novak L.V.F."/>
            <person name="Treitli S.C."/>
            <person name="Pyrih J."/>
            <person name="Halakuc P."/>
            <person name="Pipaliya S.V."/>
            <person name="Vacek V."/>
            <person name="Brzon O."/>
            <person name="Soukal P."/>
            <person name="Eme L."/>
            <person name="Dacks J.B."/>
            <person name="Karnkowska A."/>
            <person name="Elias M."/>
            <person name="Hampl V."/>
        </authorList>
    </citation>
    <scope>NUCLEOTIDE SEQUENCE [LARGE SCALE GENOMIC DNA]</scope>
    <source>
        <strain evidence="6">NAU3</strain>
        <tissue evidence="6">Gut</tissue>
    </source>
</reference>
<dbReference type="EMBL" id="JARBJD010000134">
    <property type="protein sequence ID" value="KAK2950554.1"/>
    <property type="molecule type" value="Genomic_DNA"/>
</dbReference>
<feature type="compositionally biased region" description="Basic residues" evidence="2">
    <location>
        <begin position="1"/>
        <end position="11"/>
    </location>
</feature>
<dbReference type="Proteomes" id="UP001281761">
    <property type="component" value="Unassembled WGS sequence"/>
</dbReference>
<evidence type="ECO:0000256" key="1">
    <source>
        <dbReference type="SAM" id="Coils"/>
    </source>
</evidence>
<feature type="coiled-coil region" evidence="1">
    <location>
        <begin position="46"/>
        <end position="87"/>
    </location>
</feature>
<keyword evidence="1" id="KW-0175">Coiled coil</keyword>
<evidence type="ECO:0000313" key="3">
    <source>
        <dbReference type="EMBL" id="KAK2940749.1"/>
    </source>
</evidence>
<comment type="caution">
    <text evidence="6">The sequence shown here is derived from an EMBL/GenBank/DDBJ whole genome shotgun (WGS) entry which is preliminary data.</text>
</comment>
<feature type="region of interest" description="Disordered" evidence="2">
    <location>
        <begin position="1"/>
        <end position="32"/>
    </location>
</feature>
<proteinExistence type="predicted"/>
<evidence type="ECO:0000313" key="10">
    <source>
        <dbReference type="Proteomes" id="UP001281761"/>
    </source>
</evidence>
<accession>A0ABQ9XFU5</accession>
<organism evidence="6 10">
    <name type="scientific">Blattamonas nauphoetae</name>
    <dbReference type="NCBI Taxonomy" id="2049346"/>
    <lineage>
        <taxon>Eukaryota</taxon>
        <taxon>Metamonada</taxon>
        <taxon>Preaxostyla</taxon>
        <taxon>Oxymonadida</taxon>
        <taxon>Blattamonas</taxon>
    </lineage>
</organism>
<keyword evidence="10" id="KW-1185">Reference proteome</keyword>
<gene>
    <name evidence="7" type="ORF">BLNAU_13501</name>
    <name evidence="6" type="ORF">BLNAU_14548</name>
    <name evidence="5" type="ORF">BLNAU_15685</name>
    <name evidence="4" type="ORF">BLNAU_19078</name>
    <name evidence="3" type="ORF">BLNAU_24335</name>
    <name evidence="9" type="ORF">BLNAU_4226</name>
    <name evidence="8" type="ORF">BLNAU_7099</name>
</gene>
<evidence type="ECO:0000313" key="8">
    <source>
        <dbReference type="EMBL" id="KAK2957923.1"/>
    </source>
</evidence>
<evidence type="ECO:0000256" key="2">
    <source>
        <dbReference type="SAM" id="MobiDB-lite"/>
    </source>
</evidence>
<evidence type="ECO:0000313" key="7">
    <source>
        <dbReference type="EMBL" id="KAK2951617.1"/>
    </source>
</evidence>
<evidence type="ECO:0008006" key="11">
    <source>
        <dbReference type="Google" id="ProtNLM"/>
    </source>
</evidence>
<dbReference type="EMBL" id="JARBJD010000020">
    <property type="protein sequence ID" value="KAK2960829.1"/>
    <property type="molecule type" value="Genomic_DNA"/>
</dbReference>
<protein>
    <recommendedName>
        <fullName evidence="11">Transposase</fullName>
    </recommendedName>
</protein>
<dbReference type="EMBL" id="JARBJD010000042">
    <property type="protein sequence ID" value="KAK2957923.1"/>
    <property type="molecule type" value="Genomic_DNA"/>
</dbReference>
<evidence type="ECO:0000313" key="4">
    <source>
        <dbReference type="EMBL" id="KAK2946002.1"/>
    </source>
</evidence>
<evidence type="ECO:0000313" key="6">
    <source>
        <dbReference type="EMBL" id="KAK2950554.1"/>
    </source>
</evidence>
<dbReference type="EMBL" id="JARBJD010000116">
    <property type="protein sequence ID" value="KAK2951617.1"/>
    <property type="molecule type" value="Genomic_DNA"/>
</dbReference>
<evidence type="ECO:0000313" key="9">
    <source>
        <dbReference type="EMBL" id="KAK2960829.1"/>
    </source>
</evidence>
<evidence type="ECO:0000313" key="5">
    <source>
        <dbReference type="EMBL" id="KAK2949389.1"/>
    </source>
</evidence>
<dbReference type="EMBL" id="JARBJD010000241">
    <property type="protein sequence ID" value="KAK2946002.1"/>
    <property type="molecule type" value="Genomic_DNA"/>
</dbReference>